<keyword evidence="1" id="KW-1185">Reference proteome</keyword>
<dbReference type="AlphaFoldDB" id="A0A8B8F4M8"/>
<dbReference type="RefSeq" id="XP_025405596.1">
    <property type="nucleotide sequence ID" value="XM_025549811.1"/>
</dbReference>
<dbReference type="Proteomes" id="UP000694846">
    <property type="component" value="Unplaced"/>
</dbReference>
<name>A0A8B8F4M8_9HEMI</name>
<reference evidence="2" key="1">
    <citation type="submission" date="2025-08" db="UniProtKB">
        <authorList>
            <consortium name="RefSeq"/>
        </authorList>
    </citation>
    <scope>IDENTIFICATION</scope>
    <source>
        <tissue evidence="2">Whole body</tissue>
    </source>
</reference>
<gene>
    <name evidence="2" type="primary">LOC112679876</name>
</gene>
<accession>A0A8B8F4M8</accession>
<evidence type="ECO:0000313" key="2">
    <source>
        <dbReference type="RefSeq" id="XP_025405596.1"/>
    </source>
</evidence>
<dbReference type="GeneID" id="112679876"/>
<sequence>MEKTIQNLNDALISSHELNSPIRFISQLKLLATRQLAEECDETIQSCFSLFQCSPLSPTMCEDTNMPPSSIDSQVVDEIDGPLYFNRPSTPTYAVQATSKVNRKLFL</sequence>
<organism evidence="1 2">
    <name type="scientific">Sipha flava</name>
    <name type="common">yellow sugarcane aphid</name>
    <dbReference type="NCBI Taxonomy" id="143950"/>
    <lineage>
        <taxon>Eukaryota</taxon>
        <taxon>Metazoa</taxon>
        <taxon>Ecdysozoa</taxon>
        <taxon>Arthropoda</taxon>
        <taxon>Hexapoda</taxon>
        <taxon>Insecta</taxon>
        <taxon>Pterygota</taxon>
        <taxon>Neoptera</taxon>
        <taxon>Paraneoptera</taxon>
        <taxon>Hemiptera</taxon>
        <taxon>Sternorrhyncha</taxon>
        <taxon>Aphidomorpha</taxon>
        <taxon>Aphidoidea</taxon>
        <taxon>Aphididae</taxon>
        <taxon>Sipha</taxon>
    </lineage>
</organism>
<protein>
    <submittedName>
        <fullName evidence="2">Uncharacterized protein LOC112679876</fullName>
    </submittedName>
</protein>
<proteinExistence type="predicted"/>
<evidence type="ECO:0000313" key="1">
    <source>
        <dbReference type="Proteomes" id="UP000694846"/>
    </source>
</evidence>